<protein>
    <recommendedName>
        <fullName evidence="3">Cell division protein ZapA</fullName>
    </recommendedName>
    <alternativeName>
        <fullName evidence="11">Z ring-associated protein ZapA</fullName>
    </alternativeName>
</protein>
<dbReference type="GO" id="GO:0032153">
    <property type="term" value="C:cell division site"/>
    <property type="evidence" value="ECO:0007669"/>
    <property type="project" value="TreeGrafter"/>
</dbReference>
<keyword evidence="4" id="KW-0963">Cytoplasm</keyword>
<dbReference type="Gene3D" id="1.20.5.50">
    <property type="match status" value="1"/>
</dbReference>
<sequence length="105" mass="11719">MSQEPSNSITLRILEREYQFSSPKSQRDQLVEAARFLDGRMREIRDSGRVVGTERIAVMAALNLAFELLNGGGDSGKATVDTSRLSQLKYRIEEVLASDSQLELT</sequence>
<evidence type="ECO:0000256" key="8">
    <source>
        <dbReference type="ARBA" id="ARBA00023306"/>
    </source>
</evidence>
<accession>A0AA51X5X4</accession>
<dbReference type="GO" id="GO:0043093">
    <property type="term" value="P:FtsZ-dependent cytokinesis"/>
    <property type="evidence" value="ECO:0007669"/>
    <property type="project" value="TreeGrafter"/>
</dbReference>
<dbReference type="GO" id="GO:0005829">
    <property type="term" value="C:cytosol"/>
    <property type="evidence" value="ECO:0007669"/>
    <property type="project" value="TreeGrafter"/>
</dbReference>
<dbReference type="GO" id="GO:0000921">
    <property type="term" value="P:septin ring assembly"/>
    <property type="evidence" value="ECO:0007669"/>
    <property type="project" value="TreeGrafter"/>
</dbReference>
<keyword evidence="8" id="KW-0131">Cell cycle</keyword>
<evidence type="ECO:0000256" key="10">
    <source>
        <dbReference type="ARBA" id="ARBA00026068"/>
    </source>
</evidence>
<dbReference type="EMBL" id="CP133548">
    <property type="protein sequence ID" value="WMS86216.1"/>
    <property type="molecule type" value="Genomic_DNA"/>
</dbReference>
<evidence type="ECO:0000256" key="5">
    <source>
        <dbReference type="ARBA" id="ARBA00022618"/>
    </source>
</evidence>
<comment type="function">
    <text evidence="9">Activator of cell division through the inhibition of FtsZ GTPase activity, therefore promoting FtsZ assembly into bundles of protofilaments necessary for the formation of the division Z ring. It is recruited early at mid-cell but it is not essential for cell division.</text>
</comment>
<dbReference type="RefSeq" id="WP_309201368.1">
    <property type="nucleotide sequence ID" value="NZ_CP133548.1"/>
</dbReference>
<evidence type="ECO:0000256" key="7">
    <source>
        <dbReference type="ARBA" id="ARBA00023210"/>
    </source>
</evidence>
<keyword evidence="6" id="KW-0175">Coiled coil</keyword>
<evidence type="ECO:0000256" key="6">
    <source>
        <dbReference type="ARBA" id="ARBA00023054"/>
    </source>
</evidence>
<dbReference type="Proteomes" id="UP001239782">
    <property type="component" value="Chromosome"/>
</dbReference>
<name>A0AA51X5X4_9GAMM</name>
<reference evidence="12 13" key="1">
    <citation type="submission" date="2023-08" db="EMBL/GenBank/DDBJ databases">
        <title>Pleionea litopenaei sp. nov., isolated from stomach of juvenile Litopenaeus vannamei.</title>
        <authorList>
            <person name="Rho A.M."/>
            <person name="Hwang C.Y."/>
        </authorList>
    </citation>
    <scope>NUCLEOTIDE SEQUENCE [LARGE SCALE GENOMIC DNA]</scope>
    <source>
        <strain evidence="12 13">HL-JVS1</strain>
    </source>
</reference>
<evidence type="ECO:0000313" key="12">
    <source>
        <dbReference type="EMBL" id="WMS86216.1"/>
    </source>
</evidence>
<evidence type="ECO:0000256" key="9">
    <source>
        <dbReference type="ARBA" id="ARBA00024910"/>
    </source>
</evidence>
<dbReference type="InterPro" id="IPR007838">
    <property type="entry name" value="Cell_div_ZapA-like"/>
</dbReference>
<dbReference type="InterPro" id="IPR042233">
    <property type="entry name" value="Cell_div_ZapA_N"/>
</dbReference>
<dbReference type="AlphaFoldDB" id="A0AA51X5X4"/>
<comment type="subcellular location">
    <subcellularLocation>
        <location evidence="1">Cytoplasm</location>
    </subcellularLocation>
</comment>
<evidence type="ECO:0000256" key="4">
    <source>
        <dbReference type="ARBA" id="ARBA00022490"/>
    </source>
</evidence>
<dbReference type="GO" id="GO:0030428">
    <property type="term" value="C:cell septum"/>
    <property type="evidence" value="ECO:0007669"/>
    <property type="project" value="TreeGrafter"/>
</dbReference>
<dbReference type="PANTHER" id="PTHR34981:SF1">
    <property type="entry name" value="CELL DIVISION PROTEIN ZAPA"/>
    <property type="match status" value="1"/>
</dbReference>
<dbReference type="SUPFAM" id="SSF102829">
    <property type="entry name" value="Cell division protein ZapA-like"/>
    <property type="match status" value="1"/>
</dbReference>
<evidence type="ECO:0000256" key="11">
    <source>
        <dbReference type="ARBA" id="ARBA00033158"/>
    </source>
</evidence>
<organism evidence="12 13">
    <name type="scientific">Pleionea litopenaei</name>
    <dbReference type="NCBI Taxonomy" id="3070815"/>
    <lineage>
        <taxon>Bacteria</taxon>
        <taxon>Pseudomonadati</taxon>
        <taxon>Pseudomonadota</taxon>
        <taxon>Gammaproteobacteria</taxon>
        <taxon>Oceanospirillales</taxon>
        <taxon>Pleioneaceae</taxon>
        <taxon>Pleionea</taxon>
    </lineage>
</organism>
<keyword evidence="7" id="KW-0717">Septation</keyword>
<keyword evidence="13" id="KW-1185">Reference proteome</keyword>
<comment type="similarity">
    <text evidence="2">Belongs to the ZapA family. Type 1 subfamily.</text>
</comment>
<evidence type="ECO:0000256" key="2">
    <source>
        <dbReference type="ARBA" id="ARBA00010074"/>
    </source>
</evidence>
<keyword evidence="5 12" id="KW-0132">Cell division</keyword>
<evidence type="ECO:0000313" key="13">
    <source>
        <dbReference type="Proteomes" id="UP001239782"/>
    </source>
</evidence>
<evidence type="ECO:0000256" key="1">
    <source>
        <dbReference type="ARBA" id="ARBA00004496"/>
    </source>
</evidence>
<gene>
    <name evidence="12" type="ORF">Q9312_13405</name>
</gene>
<evidence type="ECO:0000256" key="3">
    <source>
        <dbReference type="ARBA" id="ARBA00015195"/>
    </source>
</evidence>
<dbReference type="PANTHER" id="PTHR34981">
    <property type="entry name" value="CELL DIVISION PROTEIN ZAPA"/>
    <property type="match status" value="1"/>
</dbReference>
<dbReference type="KEGG" id="plei:Q9312_13405"/>
<comment type="subunit">
    <text evidence="10">Homodimer. Interacts with FtsZ.</text>
</comment>
<dbReference type="InterPro" id="IPR036192">
    <property type="entry name" value="Cell_div_ZapA-like_sf"/>
</dbReference>
<dbReference type="Pfam" id="PF05164">
    <property type="entry name" value="ZapA"/>
    <property type="match status" value="1"/>
</dbReference>
<dbReference type="Gene3D" id="3.30.160.880">
    <property type="entry name" value="Cell division protein ZapA protomer, N-terminal domain"/>
    <property type="match status" value="1"/>
</dbReference>
<proteinExistence type="inferred from homology"/>
<dbReference type="GO" id="GO:0000917">
    <property type="term" value="P:division septum assembly"/>
    <property type="evidence" value="ECO:0007669"/>
    <property type="project" value="UniProtKB-KW"/>
</dbReference>